<evidence type="ECO:0000313" key="1">
    <source>
        <dbReference type="EMBL" id="NIH98041.1"/>
    </source>
</evidence>
<organism evidence="1 2">
    <name type="scientific">Mycolicibacterium fluoranthenivorans</name>
    <dbReference type="NCBI Taxonomy" id="258505"/>
    <lineage>
        <taxon>Bacteria</taxon>
        <taxon>Bacillati</taxon>
        <taxon>Actinomycetota</taxon>
        <taxon>Actinomycetes</taxon>
        <taxon>Mycobacteriales</taxon>
        <taxon>Mycobacteriaceae</taxon>
        <taxon>Mycolicibacterium</taxon>
    </lineage>
</organism>
<reference evidence="1 2" key="1">
    <citation type="submission" date="2020-03" db="EMBL/GenBank/DDBJ databases">
        <title>Sequencing the genomes of 1000 actinobacteria strains.</title>
        <authorList>
            <person name="Klenk H.-P."/>
        </authorList>
    </citation>
    <scope>NUCLEOTIDE SEQUENCE [LARGE SCALE GENOMIC DNA]</scope>
    <source>
        <strain evidence="1 2">DSM 44556</strain>
    </source>
</reference>
<gene>
    <name evidence="1" type="ORF">FHU31_005047</name>
</gene>
<name>A0A7X5U425_9MYCO</name>
<dbReference type="Proteomes" id="UP000547444">
    <property type="component" value="Unassembled WGS sequence"/>
</dbReference>
<protein>
    <recommendedName>
        <fullName evidence="3">DUF2746 domain-containing protein</fullName>
    </recommendedName>
</protein>
<comment type="caution">
    <text evidence="1">The sequence shown here is derived from an EMBL/GenBank/DDBJ whole genome shotgun (WGS) entry which is preliminary data.</text>
</comment>
<dbReference type="AlphaFoldDB" id="A0A7X5U425"/>
<proteinExistence type="predicted"/>
<evidence type="ECO:0000313" key="2">
    <source>
        <dbReference type="Proteomes" id="UP000547444"/>
    </source>
</evidence>
<dbReference type="EMBL" id="JAANOW010000003">
    <property type="protein sequence ID" value="NIH98041.1"/>
    <property type="molecule type" value="Genomic_DNA"/>
</dbReference>
<sequence length="123" mass="13960">MDVVVLIVLGILGLSATVVPLWLKAKSTQSQVAEIHEQTVNDHGDEVNLRVQLDRMEQSQLLLDERMVSMASQQDEAAADIRGFRKDFGELRGEMREDRGNLRDLERRVTGFARRVHPDQIPP</sequence>
<evidence type="ECO:0008006" key="3">
    <source>
        <dbReference type="Google" id="ProtNLM"/>
    </source>
</evidence>
<accession>A0A7X5U425</accession>
<keyword evidence="2" id="KW-1185">Reference proteome</keyword>